<dbReference type="WBParaSite" id="SBAD_0000273401-mRNA-1">
    <property type="protein sequence ID" value="SBAD_0000273401-mRNA-1"/>
    <property type="gene ID" value="SBAD_0000273401"/>
</dbReference>
<evidence type="ECO:0000256" key="2">
    <source>
        <dbReference type="ARBA" id="ARBA00022729"/>
    </source>
</evidence>
<feature type="domain" description="Polysaccharide lyase 8 N-terminal alpha-helical" evidence="5">
    <location>
        <begin position="2"/>
        <end position="219"/>
    </location>
</feature>
<evidence type="ECO:0000313" key="6">
    <source>
        <dbReference type="EMBL" id="VDO98279.1"/>
    </source>
</evidence>
<evidence type="ECO:0000259" key="5">
    <source>
        <dbReference type="Pfam" id="PF08124"/>
    </source>
</evidence>
<dbReference type="GO" id="GO:0016837">
    <property type="term" value="F:carbon-oxygen lyase activity, acting on polysaccharides"/>
    <property type="evidence" value="ECO:0007669"/>
    <property type="project" value="UniProtKB-ARBA"/>
</dbReference>
<dbReference type="GO" id="GO:0030246">
    <property type="term" value="F:carbohydrate binding"/>
    <property type="evidence" value="ECO:0007669"/>
    <property type="project" value="InterPro"/>
</dbReference>
<sequence length="650" mass="72637">MAANAYSVNVEKYGNWWDWEIGSAKHIFRILVMLQRCLSGSMLVSYAQAFDHFVPFIDVTSRLQTGANLADILTVKLLESVVKNDSPLLDNVSNATPHLLATVTSGDGFYPDGSYIHHSYAPSSASYGSVLIYQTAHILLMLRGTRWYRNEKELIGILLSAIEPVIFKGVVLANHRGRSVARYYNADNDEGKSISQSFALLGYLASGDSAVRLKRIVKTWYIDNLTLLVDKCPTSLICRLFDDIVSDAAVKQLPESNRHFTFNSMERPVHHRERYAFSVSRSSARIVRYSSLNGENLRPWFQGDGATYLYVDREHYGSNYWPTVDSRRLAGITAAMKPANMLTISKKALSTSPWSGGAELESYGASTMFLIDDGMQLNAFKSWFMFDDEIVATGSGISDGSGYPVETIIDNRRLYGNPDLKVNGVKLRTSSFRGLLDGQAYTAILTFGDRKTIGYYVRSCRDRSIKLKVWTESRTDNWENLNTDLKTLNSVGRKTFTNAFATLALLHGTNPSSSDYFYVIFPFSDDQQLADYATSPFIELLVQTPKCHAVYHKNLKIFMASFLDVCHSPYVRSSTPAVIVLKADSSGHAKVSVGLSRYQQQTIELLFLGSYVNLTTKDSRISASHNSSGLVLVINVRSFQGESFHFQLST</sequence>
<feature type="domain" description="Polysaccharide lyase family 8 central" evidence="4">
    <location>
        <begin position="260"/>
        <end position="522"/>
    </location>
</feature>
<keyword evidence="2" id="KW-0732">Signal</keyword>
<dbReference type="OrthoDB" id="10024976at2759"/>
<gene>
    <name evidence="6" type="ORF">SBAD_LOCUS2604</name>
</gene>
<dbReference type="Gene3D" id="1.50.10.100">
    <property type="entry name" value="Chondroitin AC/alginate lyase"/>
    <property type="match status" value="1"/>
</dbReference>
<organism evidence="8">
    <name type="scientific">Soboliphyme baturini</name>
    <dbReference type="NCBI Taxonomy" id="241478"/>
    <lineage>
        <taxon>Eukaryota</taxon>
        <taxon>Metazoa</taxon>
        <taxon>Ecdysozoa</taxon>
        <taxon>Nematoda</taxon>
        <taxon>Enoplea</taxon>
        <taxon>Dorylaimia</taxon>
        <taxon>Dioctophymatida</taxon>
        <taxon>Dioctophymatoidea</taxon>
        <taxon>Soboliphymatidae</taxon>
        <taxon>Soboliphyme</taxon>
    </lineage>
</organism>
<evidence type="ECO:0000256" key="3">
    <source>
        <dbReference type="ARBA" id="ARBA00023239"/>
    </source>
</evidence>
<dbReference type="Gene3D" id="2.60.220.10">
    <property type="entry name" value="Polysaccharide lyase family 8-like, C-terminal"/>
    <property type="match status" value="1"/>
</dbReference>
<proteinExistence type="inferred from homology"/>
<evidence type="ECO:0000256" key="1">
    <source>
        <dbReference type="ARBA" id="ARBA00006699"/>
    </source>
</evidence>
<dbReference type="GO" id="GO:0005975">
    <property type="term" value="P:carbohydrate metabolic process"/>
    <property type="evidence" value="ECO:0007669"/>
    <property type="project" value="InterPro"/>
</dbReference>
<comment type="similarity">
    <text evidence="1">Belongs to the polysaccharide lyase 8 family.</text>
</comment>
<dbReference type="Pfam" id="PF08124">
    <property type="entry name" value="Lyase_8_N"/>
    <property type="match status" value="1"/>
</dbReference>
<reference evidence="8" key="1">
    <citation type="submission" date="2016-06" db="UniProtKB">
        <authorList>
            <consortium name="WormBaseParasite"/>
        </authorList>
    </citation>
    <scope>IDENTIFICATION</scope>
</reference>
<keyword evidence="3" id="KW-0456">Lyase</keyword>
<dbReference type="Pfam" id="PF02278">
    <property type="entry name" value="Lyase_8"/>
    <property type="match status" value="1"/>
</dbReference>
<protein>
    <submittedName>
        <fullName evidence="8">Hyaluronate lyase</fullName>
    </submittedName>
</protein>
<keyword evidence="7" id="KW-1185">Reference proteome</keyword>
<reference evidence="6 7" key="2">
    <citation type="submission" date="2018-11" db="EMBL/GenBank/DDBJ databases">
        <authorList>
            <consortium name="Pathogen Informatics"/>
        </authorList>
    </citation>
    <scope>NUCLEOTIDE SEQUENCE [LARGE SCALE GENOMIC DNA]</scope>
</reference>
<dbReference type="SUPFAM" id="SSF48230">
    <property type="entry name" value="Chondroitin AC/alginate lyase"/>
    <property type="match status" value="1"/>
</dbReference>
<evidence type="ECO:0000259" key="4">
    <source>
        <dbReference type="Pfam" id="PF02278"/>
    </source>
</evidence>
<dbReference type="InterPro" id="IPR003159">
    <property type="entry name" value="Lyase_8_central_dom"/>
</dbReference>
<name>A0A183IG60_9BILA</name>
<dbReference type="InterPro" id="IPR011071">
    <property type="entry name" value="Lyase_8-like_C"/>
</dbReference>
<dbReference type="InterPro" id="IPR011013">
    <property type="entry name" value="Gal_mutarotase_sf_dom"/>
</dbReference>
<dbReference type="InterPro" id="IPR038970">
    <property type="entry name" value="Lyase_8"/>
</dbReference>
<dbReference type="SUPFAM" id="SSF74650">
    <property type="entry name" value="Galactose mutarotase-like"/>
    <property type="match status" value="1"/>
</dbReference>
<dbReference type="SUPFAM" id="SSF49863">
    <property type="entry name" value="Hyaluronate lyase-like, C-terminal domain"/>
    <property type="match status" value="1"/>
</dbReference>
<accession>A0A183IG60</accession>
<dbReference type="EMBL" id="UZAM01007316">
    <property type="protein sequence ID" value="VDO98279.1"/>
    <property type="molecule type" value="Genomic_DNA"/>
</dbReference>
<dbReference type="Proteomes" id="UP000270296">
    <property type="component" value="Unassembled WGS sequence"/>
</dbReference>
<dbReference type="Gene3D" id="2.70.98.10">
    <property type="match status" value="1"/>
</dbReference>
<dbReference type="PANTHER" id="PTHR38481">
    <property type="entry name" value="HYALURONATE LYASE"/>
    <property type="match status" value="1"/>
</dbReference>
<dbReference type="InterPro" id="IPR014718">
    <property type="entry name" value="GH-type_carb-bd"/>
</dbReference>
<dbReference type="GO" id="GO:0005576">
    <property type="term" value="C:extracellular region"/>
    <property type="evidence" value="ECO:0007669"/>
    <property type="project" value="InterPro"/>
</dbReference>
<dbReference type="InterPro" id="IPR008929">
    <property type="entry name" value="Chondroitin_lyas"/>
</dbReference>
<dbReference type="AlphaFoldDB" id="A0A183IG60"/>
<dbReference type="PANTHER" id="PTHR38481:SF1">
    <property type="entry name" value="HYALURONATE LYASE"/>
    <property type="match status" value="1"/>
</dbReference>
<evidence type="ECO:0000313" key="8">
    <source>
        <dbReference type="WBParaSite" id="SBAD_0000273401-mRNA-1"/>
    </source>
</evidence>
<dbReference type="InterPro" id="IPR012970">
    <property type="entry name" value="Lyase_8_alpha_N"/>
</dbReference>
<evidence type="ECO:0000313" key="7">
    <source>
        <dbReference type="Proteomes" id="UP000270296"/>
    </source>
</evidence>